<feature type="domain" description="Glycosyltransferase 2-like" evidence="1">
    <location>
        <begin position="64"/>
        <end position="156"/>
    </location>
</feature>
<dbReference type="RefSeq" id="WP_245943472.1">
    <property type="nucleotide sequence ID" value="NZ_UFTA01000002.1"/>
</dbReference>
<keyword evidence="2" id="KW-0808">Transferase</keyword>
<proteinExistence type="predicted"/>
<name>A0A380WSC8_9FIRM</name>
<dbReference type="InterPro" id="IPR001173">
    <property type="entry name" value="Glyco_trans_2-like"/>
</dbReference>
<dbReference type="Pfam" id="PF00535">
    <property type="entry name" value="Glycos_transf_2"/>
    <property type="match status" value="1"/>
</dbReference>
<sequence>MKLQERASQLGKRQKQLGYKMNIEVLISTMNEKSIDCYKRFNLKTDALIINQTDHNAYEEISVDGNKIRMISTDTRGLGVSRNLALLNSNADIVVFCDDDEVFEDDYDKIILSDFTKHPDVDFFVFKTIIYQDGKEIIKVKEEKNLSIYNSLRYGSVHFAFKRESQRRKNIWISTYFGAGTNNGSGEDSIFISDCLRDGMKVRTSENLIARIYNDDSTWFKGFDRKFFYDKGKLSKALFPKTYKLYIEQFLRRHKEMTKDINIKTARKLMLDGAKDFGGENGK</sequence>
<evidence type="ECO:0000313" key="2">
    <source>
        <dbReference type="EMBL" id="SUU91789.1"/>
    </source>
</evidence>
<dbReference type="CDD" id="cd00761">
    <property type="entry name" value="Glyco_tranf_GTA_type"/>
    <property type="match status" value="1"/>
</dbReference>
<dbReference type="AlphaFoldDB" id="A0A380WSC8"/>
<organism evidence="2 3">
    <name type="scientific">Anaerococcus octavius</name>
    <dbReference type="NCBI Taxonomy" id="54007"/>
    <lineage>
        <taxon>Bacteria</taxon>
        <taxon>Bacillati</taxon>
        <taxon>Bacillota</taxon>
        <taxon>Tissierellia</taxon>
        <taxon>Tissierellales</taxon>
        <taxon>Peptoniphilaceae</taxon>
        <taxon>Anaerococcus</taxon>
    </lineage>
</organism>
<dbReference type="EMBL" id="UFTA01000002">
    <property type="protein sequence ID" value="SUU91789.1"/>
    <property type="molecule type" value="Genomic_DNA"/>
</dbReference>
<dbReference type="Proteomes" id="UP000255124">
    <property type="component" value="Unassembled WGS sequence"/>
</dbReference>
<dbReference type="SUPFAM" id="SSF53448">
    <property type="entry name" value="Nucleotide-diphospho-sugar transferases"/>
    <property type="match status" value="1"/>
</dbReference>
<evidence type="ECO:0000313" key="3">
    <source>
        <dbReference type="Proteomes" id="UP000255124"/>
    </source>
</evidence>
<evidence type="ECO:0000259" key="1">
    <source>
        <dbReference type="Pfam" id="PF00535"/>
    </source>
</evidence>
<dbReference type="Gene3D" id="3.90.550.10">
    <property type="entry name" value="Spore Coat Polysaccharide Biosynthesis Protein SpsA, Chain A"/>
    <property type="match status" value="1"/>
</dbReference>
<protein>
    <submittedName>
        <fullName evidence="2">Glycosyl transferase family 2</fullName>
    </submittedName>
</protein>
<dbReference type="GO" id="GO:0016740">
    <property type="term" value="F:transferase activity"/>
    <property type="evidence" value="ECO:0007669"/>
    <property type="project" value="UniProtKB-KW"/>
</dbReference>
<dbReference type="InterPro" id="IPR029044">
    <property type="entry name" value="Nucleotide-diphossugar_trans"/>
</dbReference>
<reference evidence="2 3" key="1">
    <citation type="submission" date="2018-06" db="EMBL/GenBank/DDBJ databases">
        <authorList>
            <consortium name="Pathogen Informatics"/>
            <person name="Doyle S."/>
        </authorList>
    </citation>
    <scope>NUCLEOTIDE SEQUENCE [LARGE SCALE GENOMIC DNA]</scope>
    <source>
        <strain evidence="2 3">NCTC9810</strain>
    </source>
</reference>
<accession>A0A380WSC8</accession>
<gene>
    <name evidence="2" type="ORF">NCTC9810_00086</name>
</gene>